<dbReference type="AlphaFoldDB" id="A0A9K3EKJ0"/>
<accession>A0A9K3EKJ0</accession>
<reference evidence="2" key="1">
    <citation type="journal article" date="2017" name="Nature">
        <title>The sunflower genome provides insights into oil metabolism, flowering and Asterid evolution.</title>
        <authorList>
            <person name="Badouin H."/>
            <person name="Gouzy J."/>
            <person name="Grassa C.J."/>
            <person name="Murat F."/>
            <person name="Staton S.E."/>
            <person name="Cottret L."/>
            <person name="Lelandais-Briere C."/>
            <person name="Owens G.L."/>
            <person name="Carrere S."/>
            <person name="Mayjonade B."/>
            <person name="Legrand L."/>
            <person name="Gill N."/>
            <person name="Kane N.C."/>
            <person name="Bowers J.E."/>
            <person name="Hubner S."/>
            <person name="Bellec A."/>
            <person name="Berard A."/>
            <person name="Berges H."/>
            <person name="Blanchet N."/>
            <person name="Boniface M.C."/>
            <person name="Brunel D."/>
            <person name="Catrice O."/>
            <person name="Chaidir N."/>
            <person name="Claudel C."/>
            <person name="Donnadieu C."/>
            <person name="Faraut T."/>
            <person name="Fievet G."/>
            <person name="Helmstetter N."/>
            <person name="King M."/>
            <person name="Knapp S.J."/>
            <person name="Lai Z."/>
            <person name="Le Paslier M.C."/>
            <person name="Lippi Y."/>
            <person name="Lorenzon L."/>
            <person name="Mandel J.R."/>
            <person name="Marage G."/>
            <person name="Marchand G."/>
            <person name="Marquand E."/>
            <person name="Bret-Mestries E."/>
            <person name="Morien E."/>
            <person name="Nambeesan S."/>
            <person name="Nguyen T."/>
            <person name="Pegot-Espagnet P."/>
            <person name="Pouilly N."/>
            <person name="Raftis F."/>
            <person name="Sallet E."/>
            <person name="Schiex T."/>
            <person name="Thomas J."/>
            <person name="Vandecasteele C."/>
            <person name="Vares D."/>
            <person name="Vear F."/>
            <person name="Vautrin S."/>
            <person name="Crespi M."/>
            <person name="Mangin B."/>
            <person name="Burke J.M."/>
            <person name="Salse J."/>
            <person name="Munos S."/>
            <person name="Vincourt P."/>
            <person name="Rieseberg L.H."/>
            <person name="Langlade N.B."/>
        </authorList>
    </citation>
    <scope>NUCLEOTIDE SEQUENCE</scope>
    <source>
        <tissue evidence="2">Leaves</tissue>
    </source>
</reference>
<evidence type="ECO:0000313" key="3">
    <source>
        <dbReference type="Proteomes" id="UP000215914"/>
    </source>
</evidence>
<dbReference type="Gramene" id="mRNA:HanXRQr2_Chr13g0610531">
    <property type="protein sequence ID" value="CDS:HanXRQr2_Chr13g0610531.1"/>
    <property type="gene ID" value="HanXRQr2_Chr13g0610531"/>
</dbReference>
<dbReference type="Proteomes" id="UP000215914">
    <property type="component" value="Unassembled WGS sequence"/>
</dbReference>
<organism evidence="2 3">
    <name type="scientific">Helianthus annuus</name>
    <name type="common">Common sunflower</name>
    <dbReference type="NCBI Taxonomy" id="4232"/>
    <lineage>
        <taxon>Eukaryota</taxon>
        <taxon>Viridiplantae</taxon>
        <taxon>Streptophyta</taxon>
        <taxon>Embryophyta</taxon>
        <taxon>Tracheophyta</taxon>
        <taxon>Spermatophyta</taxon>
        <taxon>Magnoliopsida</taxon>
        <taxon>eudicotyledons</taxon>
        <taxon>Gunneridae</taxon>
        <taxon>Pentapetalae</taxon>
        <taxon>asterids</taxon>
        <taxon>campanulids</taxon>
        <taxon>Asterales</taxon>
        <taxon>Asteraceae</taxon>
        <taxon>Asteroideae</taxon>
        <taxon>Heliantheae alliance</taxon>
        <taxon>Heliantheae</taxon>
        <taxon>Helianthus</taxon>
    </lineage>
</organism>
<sequence>MEPINSNQLSNQYPPLDLAEIKSQPLKLIKITSLMAVQSSFLGLHILLPMFSPIHAMWRFLAVLKAKRLSSSL</sequence>
<evidence type="ECO:0000256" key="1">
    <source>
        <dbReference type="SAM" id="Phobius"/>
    </source>
</evidence>
<feature type="transmembrane region" description="Helical" evidence="1">
    <location>
        <begin position="42"/>
        <end position="64"/>
    </location>
</feature>
<keyword evidence="1" id="KW-0472">Membrane</keyword>
<dbReference type="EMBL" id="MNCJ02000328">
    <property type="protein sequence ID" value="KAF5775297.1"/>
    <property type="molecule type" value="Genomic_DNA"/>
</dbReference>
<keyword evidence="3" id="KW-1185">Reference proteome</keyword>
<reference evidence="2" key="2">
    <citation type="submission" date="2020-06" db="EMBL/GenBank/DDBJ databases">
        <title>Helianthus annuus Genome sequencing and assembly Release 2.</title>
        <authorList>
            <person name="Gouzy J."/>
            <person name="Langlade N."/>
            <person name="Munos S."/>
        </authorList>
    </citation>
    <scope>NUCLEOTIDE SEQUENCE</scope>
    <source>
        <tissue evidence="2">Leaves</tissue>
    </source>
</reference>
<gene>
    <name evidence="2" type="ORF">HanXRQr2_Chr13g0610531</name>
</gene>
<comment type="caution">
    <text evidence="2">The sequence shown here is derived from an EMBL/GenBank/DDBJ whole genome shotgun (WGS) entry which is preliminary data.</text>
</comment>
<evidence type="ECO:0000313" key="2">
    <source>
        <dbReference type="EMBL" id="KAF5775297.1"/>
    </source>
</evidence>
<protein>
    <submittedName>
        <fullName evidence="2">Uncharacterized protein</fullName>
    </submittedName>
</protein>
<keyword evidence="1" id="KW-0812">Transmembrane</keyword>
<proteinExistence type="predicted"/>
<keyword evidence="1" id="KW-1133">Transmembrane helix</keyword>
<name>A0A9K3EKJ0_HELAN</name>